<comment type="caution">
    <text evidence="3">The sequence shown here is derived from an EMBL/GenBank/DDBJ whole genome shotgun (WGS) entry which is preliminary data.</text>
</comment>
<organism evidence="3 4">
    <name type="scientific">Ornithinibacillus caprae</name>
    <dbReference type="NCBI Taxonomy" id="2678566"/>
    <lineage>
        <taxon>Bacteria</taxon>
        <taxon>Bacillati</taxon>
        <taxon>Bacillota</taxon>
        <taxon>Bacilli</taxon>
        <taxon>Bacillales</taxon>
        <taxon>Bacillaceae</taxon>
        <taxon>Ornithinibacillus</taxon>
    </lineage>
</organism>
<proteinExistence type="predicted"/>
<keyword evidence="4" id="KW-1185">Reference proteome</keyword>
<dbReference type="InterPro" id="IPR014832">
    <property type="entry name" value="TnsA_C"/>
</dbReference>
<evidence type="ECO:0000313" key="4">
    <source>
        <dbReference type="Proteomes" id="UP000469125"/>
    </source>
</evidence>
<evidence type="ECO:0000259" key="2">
    <source>
        <dbReference type="Pfam" id="PF08722"/>
    </source>
</evidence>
<evidence type="ECO:0000259" key="1">
    <source>
        <dbReference type="Pfam" id="PF08721"/>
    </source>
</evidence>
<protein>
    <submittedName>
        <fullName evidence="3">Uncharacterized protein</fullName>
    </submittedName>
</protein>
<accession>A0A6N8FI12</accession>
<reference evidence="3 4" key="1">
    <citation type="submission" date="2019-11" db="EMBL/GenBank/DDBJ databases">
        <authorList>
            <person name="Li X."/>
        </authorList>
    </citation>
    <scope>NUCLEOTIDE SEQUENCE [LARGE SCALE GENOMIC DNA]</scope>
    <source>
        <strain evidence="3 4">L9</strain>
    </source>
</reference>
<dbReference type="Pfam" id="PF08721">
    <property type="entry name" value="Tn7_Tnp_TnsA_C"/>
    <property type="match status" value="1"/>
</dbReference>
<name>A0A6N8FI12_9BACI</name>
<dbReference type="EMBL" id="WOCA01000010">
    <property type="protein sequence ID" value="MUK89302.1"/>
    <property type="molecule type" value="Genomic_DNA"/>
</dbReference>
<feature type="domain" description="TnsA endonuclease C-terminal" evidence="1">
    <location>
        <begin position="157"/>
        <end position="228"/>
    </location>
</feature>
<dbReference type="AlphaFoldDB" id="A0A6N8FI12"/>
<feature type="domain" description="TnsA endonuclease N-terminal" evidence="2">
    <location>
        <begin position="72"/>
        <end position="151"/>
    </location>
</feature>
<dbReference type="InterPro" id="IPR014833">
    <property type="entry name" value="TnsA_N"/>
</dbReference>
<gene>
    <name evidence="3" type="ORF">GMD78_13065</name>
</gene>
<dbReference type="Pfam" id="PF08722">
    <property type="entry name" value="Tn7_TnsA-like_N"/>
    <property type="match status" value="1"/>
</dbReference>
<evidence type="ECO:0000313" key="3">
    <source>
        <dbReference type="EMBL" id="MUK89302.1"/>
    </source>
</evidence>
<dbReference type="Proteomes" id="UP000469125">
    <property type="component" value="Unassembled WGS sequence"/>
</dbReference>
<sequence>MIQKMVGAEKMRWNYKKWDEEDKLYSPKRRVNNKMSRKIHHIIGSFYSQKMARAVEYESLNERLFYSFLELDSSTIRYYVQPVEIPVTARNSTNEIKKWLHIPDVLVFRQGQSPILYQIKFDSKQITPIFEKNNEACRRYAEKLGWIYQVIYPSQLPHLLSRNIRFLKNYLTPREYYYNWIPQVKYRLECIGETTISNLADSFKYQIDPLLLLPLIYFLVAHGIFHIDVNSEISRDSIVSLNELEPNIIGNLIGKDENNAQSN</sequence>